<proteinExistence type="predicted"/>
<sequence>MAKIAVALDAALARQRAGELPPDVRPRRLAAGTGWSVEDVLCTHGPNDEPFEERHDRFVIALVAAGAFEYRSSAGPALMTPGSLLLGNAGAVFECRHDHRTGDRCIAFRFARECFEQIAADAGMGGTEARLRASRVAPSRTFARHAAAACAGVVRGTAYGWDTLAFSLADRVLSHLAGKAAVHPDALDARALERVMQVVSRIDEAPDGVLDLDSLARHAGLSPYHFVRTFRRATGTTPHQYVLRARLRAAAARLADEPAKIVDIALDCGFDDLSNFNRAFRAEFGANPRAYRARFAG</sequence>
<reference evidence="6" key="1">
    <citation type="submission" date="2017-04" db="EMBL/GenBank/DDBJ databases">
        <authorList>
            <person name="Varghese N."/>
            <person name="Submissions S."/>
        </authorList>
    </citation>
    <scope>NUCLEOTIDE SEQUENCE [LARGE SCALE GENOMIC DNA]</scope>
    <source>
        <strain evidence="6">Ballard 720</strain>
    </source>
</reference>
<dbReference type="InterPro" id="IPR020449">
    <property type="entry name" value="Tscrpt_reg_AraC-type_HTH"/>
</dbReference>
<evidence type="ECO:0000256" key="3">
    <source>
        <dbReference type="ARBA" id="ARBA00023163"/>
    </source>
</evidence>
<dbReference type="SUPFAM" id="SSF46689">
    <property type="entry name" value="Homeodomain-like"/>
    <property type="match status" value="2"/>
</dbReference>
<dbReference type="GeneID" id="95551398"/>
<dbReference type="GO" id="GO:0003700">
    <property type="term" value="F:DNA-binding transcription factor activity"/>
    <property type="evidence" value="ECO:0007669"/>
    <property type="project" value="InterPro"/>
</dbReference>
<dbReference type="STRING" id="28094.SAMN06295900_104161"/>
<dbReference type="AlphaFoldDB" id="A0A1X7DXG7"/>
<dbReference type="SMART" id="SM00342">
    <property type="entry name" value="HTH_ARAC"/>
    <property type="match status" value="1"/>
</dbReference>
<accession>A0A1X7DXG7</accession>
<dbReference type="InterPro" id="IPR050204">
    <property type="entry name" value="AraC_XylS_family_regulators"/>
</dbReference>
<dbReference type="InterPro" id="IPR018060">
    <property type="entry name" value="HTH_AraC"/>
</dbReference>
<dbReference type="Gene3D" id="1.10.10.60">
    <property type="entry name" value="Homeodomain-like"/>
    <property type="match status" value="2"/>
</dbReference>
<name>A0A1X7DXG7_TRICW</name>
<dbReference type="PROSITE" id="PS00041">
    <property type="entry name" value="HTH_ARAC_FAMILY_1"/>
    <property type="match status" value="2"/>
</dbReference>
<gene>
    <name evidence="5" type="ORF">SAMN06295900_104161</name>
</gene>
<dbReference type="OrthoDB" id="8890080at2"/>
<keyword evidence="3" id="KW-0804">Transcription</keyword>
<dbReference type="RefSeq" id="WP_085226802.1">
    <property type="nucleotide sequence ID" value="NZ_BSQD01000005.1"/>
</dbReference>
<dbReference type="PROSITE" id="PS01124">
    <property type="entry name" value="HTH_ARAC_FAMILY_2"/>
    <property type="match status" value="1"/>
</dbReference>
<keyword evidence="1" id="KW-0805">Transcription regulation</keyword>
<dbReference type="GO" id="GO:0043565">
    <property type="term" value="F:sequence-specific DNA binding"/>
    <property type="evidence" value="ECO:0007669"/>
    <property type="project" value="InterPro"/>
</dbReference>
<dbReference type="InterPro" id="IPR018062">
    <property type="entry name" value="HTH_AraC-typ_CS"/>
</dbReference>
<dbReference type="PANTHER" id="PTHR46796">
    <property type="entry name" value="HTH-TYPE TRANSCRIPTIONAL ACTIVATOR RHAS-RELATED"/>
    <property type="match status" value="1"/>
</dbReference>
<keyword evidence="2 5" id="KW-0238">DNA-binding</keyword>
<keyword evidence="6" id="KW-1185">Reference proteome</keyword>
<evidence type="ECO:0000256" key="1">
    <source>
        <dbReference type="ARBA" id="ARBA00023015"/>
    </source>
</evidence>
<evidence type="ECO:0000259" key="4">
    <source>
        <dbReference type="PROSITE" id="PS01124"/>
    </source>
</evidence>
<evidence type="ECO:0000256" key="2">
    <source>
        <dbReference type="ARBA" id="ARBA00023125"/>
    </source>
</evidence>
<evidence type="ECO:0000313" key="6">
    <source>
        <dbReference type="Proteomes" id="UP000192911"/>
    </source>
</evidence>
<protein>
    <submittedName>
        <fullName evidence="5">AraC-type DNA-binding protein</fullName>
    </submittedName>
</protein>
<dbReference type="EMBL" id="FXAH01000004">
    <property type="protein sequence ID" value="SMF23189.1"/>
    <property type="molecule type" value="Genomic_DNA"/>
</dbReference>
<dbReference type="PANTHER" id="PTHR46796:SF14">
    <property type="entry name" value="TRANSCRIPTIONAL REGULATORY PROTEIN"/>
    <property type="match status" value="1"/>
</dbReference>
<evidence type="ECO:0000313" key="5">
    <source>
        <dbReference type="EMBL" id="SMF23189.1"/>
    </source>
</evidence>
<feature type="domain" description="HTH araC/xylS-type" evidence="4">
    <location>
        <begin position="193"/>
        <end position="294"/>
    </location>
</feature>
<organism evidence="5 6">
    <name type="scientific">Trinickia caryophylli</name>
    <name type="common">Paraburkholderia caryophylli</name>
    <dbReference type="NCBI Taxonomy" id="28094"/>
    <lineage>
        <taxon>Bacteria</taxon>
        <taxon>Pseudomonadati</taxon>
        <taxon>Pseudomonadota</taxon>
        <taxon>Betaproteobacteria</taxon>
        <taxon>Burkholderiales</taxon>
        <taxon>Burkholderiaceae</taxon>
        <taxon>Trinickia</taxon>
    </lineage>
</organism>
<dbReference type="Proteomes" id="UP000192911">
    <property type="component" value="Unassembled WGS sequence"/>
</dbReference>
<dbReference type="Pfam" id="PF12833">
    <property type="entry name" value="HTH_18"/>
    <property type="match status" value="1"/>
</dbReference>
<dbReference type="InterPro" id="IPR009057">
    <property type="entry name" value="Homeodomain-like_sf"/>
</dbReference>
<dbReference type="PRINTS" id="PR00032">
    <property type="entry name" value="HTHARAC"/>
</dbReference>